<reference evidence="2" key="2">
    <citation type="submission" date="2015-08" db="UniProtKB">
        <authorList>
            <consortium name="WormBaseParasite"/>
        </authorList>
    </citation>
    <scope>IDENTIFICATION</scope>
</reference>
<protein>
    <submittedName>
        <fullName evidence="2">F-box domain-containing protein</fullName>
    </submittedName>
</protein>
<keyword evidence="1" id="KW-1185">Reference proteome</keyword>
<dbReference type="AlphaFoldDB" id="A0A0K0F7T1"/>
<evidence type="ECO:0000313" key="2">
    <source>
        <dbReference type="WBParaSite" id="SVE_0487800.1"/>
    </source>
</evidence>
<sequence>MRTTSKEVDLTFLHSVYISLDGHTEVMRIFIKYFNNTNIVDSICVTASNCEEDLGNTLSFLQKIQNVRSPQLWLELPRQNVLRDFIIPVRNALLSIVIYERGDTGFINSGMINYFVENNPDLKKYELSLCNLETYRMIVETVVKVEQLRGNNCCFHGNISLSLDIPSFVDPSELLSYFHSEEFSYSNGKIGHEDCFYNSYLRRLVCSRFNHINISRTRMEIRFSDQCKGLYFRFETIMFQDNFFINN</sequence>
<name>A0A0K0F7T1_STRVS</name>
<organism evidence="1 2">
    <name type="scientific">Strongyloides venezuelensis</name>
    <name type="common">Threadworm</name>
    <dbReference type="NCBI Taxonomy" id="75913"/>
    <lineage>
        <taxon>Eukaryota</taxon>
        <taxon>Metazoa</taxon>
        <taxon>Ecdysozoa</taxon>
        <taxon>Nematoda</taxon>
        <taxon>Chromadorea</taxon>
        <taxon>Rhabditida</taxon>
        <taxon>Tylenchina</taxon>
        <taxon>Panagrolaimomorpha</taxon>
        <taxon>Strongyloidoidea</taxon>
        <taxon>Strongyloididae</taxon>
        <taxon>Strongyloides</taxon>
    </lineage>
</organism>
<dbReference type="WBParaSite" id="SVE_0487800.1">
    <property type="protein sequence ID" value="SVE_0487800.1"/>
    <property type="gene ID" value="SVE_0487800"/>
</dbReference>
<proteinExistence type="predicted"/>
<reference evidence="1" key="1">
    <citation type="submission" date="2014-07" db="EMBL/GenBank/DDBJ databases">
        <authorList>
            <person name="Martin A.A"/>
            <person name="De Silva N."/>
        </authorList>
    </citation>
    <scope>NUCLEOTIDE SEQUENCE</scope>
</reference>
<dbReference type="Proteomes" id="UP000035680">
    <property type="component" value="Unassembled WGS sequence"/>
</dbReference>
<evidence type="ECO:0000313" key="1">
    <source>
        <dbReference type="Proteomes" id="UP000035680"/>
    </source>
</evidence>
<accession>A0A0K0F7T1</accession>